<comment type="caution">
    <text evidence="1">The sequence shown here is derived from an EMBL/GenBank/DDBJ whole genome shotgun (WGS) entry which is preliminary data.</text>
</comment>
<dbReference type="EMBL" id="BARS01049352">
    <property type="protein sequence ID" value="GAG32016.1"/>
    <property type="molecule type" value="Genomic_DNA"/>
</dbReference>
<protein>
    <submittedName>
        <fullName evidence="1">Uncharacterized protein</fullName>
    </submittedName>
</protein>
<name>X0Y597_9ZZZZ</name>
<sequence length="147" mass="16197">AEAVDPYHPVFQGVLTAHEPTGPDGPLNVVQMIDPLVGTGFTAFIDGTDMGNGHLIAKPLELSMGWIAEWDVGVEFFDGAGQYAGGRRMLFCAGTREIRYYDDNRQEVITTAQGELNLTTEGLQMFRNAIDYLLEPEFTDDEPNGRI</sequence>
<reference evidence="1" key="1">
    <citation type="journal article" date="2014" name="Front. Microbiol.">
        <title>High frequency of phylogenetically diverse reductive dehalogenase-homologous genes in deep subseafloor sedimentary metagenomes.</title>
        <authorList>
            <person name="Kawai M."/>
            <person name="Futagami T."/>
            <person name="Toyoda A."/>
            <person name="Takaki Y."/>
            <person name="Nishi S."/>
            <person name="Hori S."/>
            <person name="Arai W."/>
            <person name="Tsubouchi T."/>
            <person name="Morono Y."/>
            <person name="Uchiyama I."/>
            <person name="Ito T."/>
            <person name="Fujiyama A."/>
            <person name="Inagaki F."/>
            <person name="Takami H."/>
        </authorList>
    </citation>
    <scope>NUCLEOTIDE SEQUENCE</scope>
    <source>
        <strain evidence="1">Expedition CK06-06</strain>
    </source>
</reference>
<evidence type="ECO:0000313" key="1">
    <source>
        <dbReference type="EMBL" id="GAG32016.1"/>
    </source>
</evidence>
<accession>X0Y597</accession>
<proteinExistence type="predicted"/>
<gene>
    <name evidence="1" type="ORF">S01H1_73831</name>
</gene>
<feature type="non-terminal residue" evidence="1">
    <location>
        <position position="1"/>
    </location>
</feature>
<dbReference type="AlphaFoldDB" id="X0Y597"/>
<organism evidence="1">
    <name type="scientific">marine sediment metagenome</name>
    <dbReference type="NCBI Taxonomy" id="412755"/>
    <lineage>
        <taxon>unclassified sequences</taxon>
        <taxon>metagenomes</taxon>
        <taxon>ecological metagenomes</taxon>
    </lineage>
</organism>